<dbReference type="EMBL" id="CP029287">
    <property type="protein sequence ID" value="AWR99974.1"/>
    <property type="molecule type" value="Genomic_DNA"/>
</dbReference>
<dbReference type="STRING" id="1293036.GCA_001315825_00593"/>
<name>A0A2U9IVF4_9CREN</name>
<organism evidence="1 2">
    <name type="scientific">Metallosphaera hakonensis JCM 8857 = DSM 7519</name>
    <dbReference type="NCBI Taxonomy" id="1293036"/>
    <lineage>
        <taxon>Archaea</taxon>
        <taxon>Thermoproteota</taxon>
        <taxon>Thermoprotei</taxon>
        <taxon>Sulfolobales</taxon>
        <taxon>Sulfolobaceae</taxon>
        <taxon>Metallosphaera</taxon>
    </lineage>
</organism>
<dbReference type="OrthoDB" id="40645at2157"/>
<accession>A0A2U9IVF4</accession>
<gene>
    <name evidence="1" type="ORF">DFR87_10100</name>
</gene>
<dbReference type="GeneID" id="36835696"/>
<proteinExistence type="predicted"/>
<evidence type="ECO:0000313" key="2">
    <source>
        <dbReference type="Proteomes" id="UP000247586"/>
    </source>
</evidence>
<keyword evidence="2" id="KW-1185">Reference proteome</keyword>
<dbReference type="KEGG" id="mhk:DFR87_10100"/>
<sequence>MRKVAEILIVEDFTGRNNPQDPQIHEIISSLKDVDAITVTRIHIPEWSEDSEGLAGVHLVVREVAET</sequence>
<dbReference type="Proteomes" id="UP000247586">
    <property type="component" value="Chromosome"/>
</dbReference>
<evidence type="ECO:0000313" key="1">
    <source>
        <dbReference type="EMBL" id="AWR99974.1"/>
    </source>
</evidence>
<reference evidence="2" key="2">
    <citation type="submission" date="2020-03" db="EMBL/GenBank/DDBJ databases">
        <title>Complete Genome Sequences of Extremely Thermoacidophilic, Metal-Mobilizing Type-Strain Members of the Archaeal Family Sulfolobaceae: Acidianus brierleyi DSM-1651T, Acidianus sulfidivorans DSM-18786T, Metallosphaera hakonensis DSM-7519T, and Metallosphaera prunae DSM-10039T.</title>
        <authorList>
            <person name="Counts J.A."/>
            <person name="Kelly R.M."/>
        </authorList>
    </citation>
    <scope>NUCLEOTIDE SEQUENCE [LARGE SCALE GENOMIC DNA]</scope>
    <source>
        <strain evidence="2">HO1-1</strain>
    </source>
</reference>
<dbReference type="AlphaFoldDB" id="A0A2U9IVF4"/>
<reference evidence="1 2" key="1">
    <citation type="submission" date="2018-05" db="EMBL/GenBank/DDBJ databases">
        <title>Complete Genome Sequences of Extremely Thermoacidophilic, Metal-Mobilizing Type-Strain Members of the Archaeal Family Sulfolobaceae: Acidianus brierleyi DSM-1651T, Acidianus sulfidivorans DSM-18786T, Metallosphaera hakonensis DSM-7519T, and Metallosphaera prunae DSM-10039T.</title>
        <authorList>
            <person name="Counts J.A."/>
            <person name="Kelly R.M."/>
        </authorList>
    </citation>
    <scope>NUCLEOTIDE SEQUENCE [LARGE SCALE GENOMIC DNA]</scope>
    <source>
        <strain evidence="1 2">HO1-1</strain>
    </source>
</reference>
<protein>
    <submittedName>
        <fullName evidence="1">Uncharacterized protein</fullName>
    </submittedName>
</protein>
<dbReference type="RefSeq" id="WP_054836232.1">
    <property type="nucleotide sequence ID" value="NZ_BBBA01000002.1"/>
</dbReference>
<reference evidence="2" key="3">
    <citation type="submission" date="2020-03" db="EMBL/GenBank/DDBJ databases">
        <title>Sequencing and Assembly of Multiple Reported Metal-Biooxidizing Members of the Extremely Thermoacidophilic Archaeal Family Sulfolobaceae.</title>
        <authorList>
            <person name="Counts J.A."/>
            <person name="Kelly R.M."/>
        </authorList>
    </citation>
    <scope>NUCLEOTIDE SEQUENCE [LARGE SCALE GENOMIC DNA]</scope>
    <source>
        <strain evidence="2">HO1-1</strain>
    </source>
</reference>